<dbReference type="InterPro" id="IPR051532">
    <property type="entry name" value="Ester_Hydrolysis_Enzymes"/>
</dbReference>
<dbReference type="Pfam" id="PF13472">
    <property type="entry name" value="Lipase_GDSL_2"/>
    <property type="match status" value="1"/>
</dbReference>
<dbReference type="SUPFAM" id="SSF52266">
    <property type="entry name" value="SGNH hydrolase"/>
    <property type="match status" value="1"/>
</dbReference>
<proteinExistence type="predicted"/>
<evidence type="ECO:0000313" key="2">
    <source>
        <dbReference type="EMBL" id="GIJ57301.1"/>
    </source>
</evidence>
<feature type="domain" description="SGNH hydrolase-type esterase" evidence="1">
    <location>
        <begin position="5"/>
        <end position="216"/>
    </location>
</feature>
<dbReference type="RefSeq" id="WP_203996529.1">
    <property type="nucleotide sequence ID" value="NZ_BOPG01000030.1"/>
</dbReference>
<name>A0A8J3Z4B8_9ACTN</name>
<evidence type="ECO:0000313" key="3">
    <source>
        <dbReference type="Proteomes" id="UP000612585"/>
    </source>
</evidence>
<gene>
    <name evidence="2" type="ORF">Vau01_048170</name>
</gene>
<dbReference type="PANTHER" id="PTHR30383">
    <property type="entry name" value="THIOESTERASE 1/PROTEASE 1/LYSOPHOSPHOLIPASE L1"/>
    <property type="match status" value="1"/>
</dbReference>
<protein>
    <recommendedName>
        <fullName evidence="1">SGNH hydrolase-type esterase domain-containing protein</fullName>
    </recommendedName>
</protein>
<sequence length="246" mass="26229">MKILCAGDSLTRASVSGDYVGMLSERLPHAVVVNAGVNYEPGAVLAARIPGLVAEHHPDLVTVLTGTNDLRAQLDDRDRTALRKRWALTADPTPDAYRAVLTTIVRGTGKRTGLLSPPVLGEDLDSGANRLAAEFAAIARAVAADEGVTYLPLFERTAAVLRDTGPRPGAAYRPGVMYAARAAMRHFVLRQSFDAISRSRGLLLSTDGVHLNSRGAAIVADLVEDFVRDDRPYLRGISGSGSRSSQ</sequence>
<dbReference type="Gene3D" id="3.40.50.1110">
    <property type="entry name" value="SGNH hydrolase"/>
    <property type="match status" value="1"/>
</dbReference>
<dbReference type="InterPro" id="IPR036514">
    <property type="entry name" value="SGNH_hydro_sf"/>
</dbReference>
<dbReference type="EMBL" id="BOPG01000030">
    <property type="protein sequence ID" value="GIJ57301.1"/>
    <property type="molecule type" value="Genomic_DNA"/>
</dbReference>
<organism evidence="2 3">
    <name type="scientific">Virgisporangium aurantiacum</name>
    <dbReference type="NCBI Taxonomy" id="175570"/>
    <lineage>
        <taxon>Bacteria</taxon>
        <taxon>Bacillati</taxon>
        <taxon>Actinomycetota</taxon>
        <taxon>Actinomycetes</taxon>
        <taxon>Micromonosporales</taxon>
        <taxon>Micromonosporaceae</taxon>
        <taxon>Virgisporangium</taxon>
    </lineage>
</organism>
<reference evidence="2" key="1">
    <citation type="submission" date="2021-01" db="EMBL/GenBank/DDBJ databases">
        <title>Whole genome shotgun sequence of Virgisporangium aurantiacum NBRC 16421.</title>
        <authorList>
            <person name="Komaki H."/>
            <person name="Tamura T."/>
        </authorList>
    </citation>
    <scope>NUCLEOTIDE SEQUENCE</scope>
    <source>
        <strain evidence="2">NBRC 16421</strain>
    </source>
</reference>
<keyword evidence="3" id="KW-1185">Reference proteome</keyword>
<dbReference type="InterPro" id="IPR013830">
    <property type="entry name" value="SGNH_hydro"/>
</dbReference>
<comment type="caution">
    <text evidence="2">The sequence shown here is derived from an EMBL/GenBank/DDBJ whole genome shotgun (WGS) entry which is preliminary data.</text>
</comment>
<dbReference type="AlphaFoldDB" id="A0A8J3Z4B8"/>
<evidence type="ECO:0000259" key="1">
    <source>
        <dbReference type="Pfam" id="PF13472"/>
    </source>
</evidence>
<dbReference type="Proteomes" id="UP000612585">
    <property type="component" value="Unassembled WGS sequence"/>
</dbReference>
<accession>A0A8J3Z4B8</accession>